<comment type="caution">
    <text evidence="3">The sequence shown here is derived from an EMBL/GenBank/DDBJ whole genome shotgun (WGS) entry which is preliminary data.</text>
</comment>
<protein>
    <submittedName>
        <fullName evidence="3">ArdC-like ssDNA-binding domain-containing protein</fullName>
    </submittedName>
</protein>
<organism evidence="3 4">
    <name type="scientific">Anaerobaca lacustris</name>
    <dbReference type="NCBI Taxonomy" id="3044600"/>
    <lineage>
        <taxon>Bacteria</taxon>
        <taxon>Pseudomonadati</taxon>
        <taxon>Planctomycetota</taxon>
        <taxon>Phycisphaerae</taxon>
        <taxon>Sedimentisphaerales</taxon>
        <taxon>Anaerobacaceae</taxon>
        <taxon>Anaerobaca</taxon>
    </lineage>
</organism>
<dbReference type="Proteomes" id="UP001431776">
    <property type="component" value="Unassembled WGS sequence"/>
</dbReference>
<keyword evidence="4" id="KW-1185">Reference proteome</keyword>
<evidence type="ECO:0000259" key="2">
    <source>
        <dbReference type="Pfam" id="PF08401"/>
    </source>
</evidence>
<dbReference type="AlphaFoldDB" id="A0AAW6U0B3"/>
<evidence type="ECO:0000259" key="1">
    <source>
        <dbReference type="Pfam" id="PF06114"/>
    </source>
</evidence>
<feature type="domain" description="N-terminal" evidence="2">
    <location>
        <begin position="11"/>
        <end position="100"/>
    </location>
</feature>
<feature type="domain" description="IrrE N-terminal-like" evidence="1">
    <location>
        <begin position="163"/>
        <end position="233"/>
    </location>
</feature>
<evidence type="ECO:0000313" key="4">
    <source>
        <dbReference type="Proteomes" id="UP001431776"/>
    </source>
</evidence>
<gene>
    <name evidence="3" type="ORF">QJ522_19825</name>
</gene>
<name>A0AAW6U0B3_9BACT</name>
<evidence type="ECO:0000313" key="3">
    <source>
        <dbReference type="EMBL" id="MDI6451320.1"/>
    </source>
</evidence>
<dbReference type="EMBL" id="JASCXX010000033">
    <property type="protein sequence ID" value="MDI6451320.1"/>
    <property type="molecule type" value="Genomic_DNA"/>
</dbReference>
<dbReference type="Pfam" id="PF06114">
    <property type="entry name" value="Peptidase_M78"/>
    <property type="match status" value="1"/>
</dbReference>
<dbReference type="RefSeq" id="WP_349246727.1">
    <property type="nucleotide sequence ID" value="NZ_JASCXX010000033.1"/>
</dbReference>
<reference evidence="3" key="1">
    <citation type="submission" date="2023-05" db="EMBL/GenBank/DDBJ databases">
        <title>Anaerotaeda fermentans gen. nov., sp. nov., a novel anaerobic planctomycete of the new family within the order Sedimentisphaerales isolated from Taman Peninsula, Russia.</title>
        <authorList>
            <person name="Khomyakova M.A."/>
            <person name="Merkel A.Y."/>
            <person name="Slobodkin A.I."/>
        </authorList>
    </citation>
    <scope>NUCLEOTIDE SEQUENCE</scope>
    <source>
        <strain evidence="3">M17dextr</strain>
    </source>
</reference>
<proteinExistence type="predicted"/>
<dbReference type="GO" id="GO:0003697">
    <property type="term" value="F:single-stranded DNA binding"/>
    <property type="evidence" value="ECO:0007669"/>
    <property type="project" value="InterPro"/>
</dbReference>
<sequence length="271" mass="30018">MKMDGAEIRKVSEEALEQLAAALEQGKSETLKRYLAVMAKFTHYSLGNQILIARQKPEATRVAGYRAWQRLGRRVRRGERGIRILAPIVRRCKDEEDEEETVVAFRGACVFDISQTDGEPLDSWAAVEGDPGEWITRLRAYTASLGIELKYEHRLGGAIGVSQGGTILLKADLALPEQFSALVHELAHEMLHQGDGDRPASKVVRELEAEAVAFVVSHAIGLDAMDSSRDYIHLYDGDKQTLLRSLERIRRTAVTIINGINPSATSEVRAA</sequence>
<dbReference type="InterPro" id="IPR013610">
    <property type="entry name" value="ArdC_N"/>
</dbReference>
<accession>A0AAW6U0B3</accession>
<dbReference type="Pfam" id="PF08401">
    <property type="entry name" value="ArdcN"/>
    <property type="match status" value="1"/>
</dbReference>
<dbReference type="InterPro" id="IPR010359">
    <property type="entry name" value="IrrE_HExxH"/>
</dbReference>